<evidence type="ECO:0000313" key="3">
    <source>
        <dbReference type="Proteomes" id="UP000000457"/>
    </source>
</evidence>
<organism evidence="2 3">
    <name type="scientific">Cronobacter phage vB_CsaM_GAP32</name>
    <dbReference type="NCBI Taxonomy" id="1141136"/>
    <lineage>
        <taxon>Viruses</taxon>
        <taxon>Duplodnaviria</taxon>
        <taxon>Heunggongvirae</taxon>
        <taxon>Uroviricota</taxon>
        <taxon>Caudoviricetes</taxon>
        <taxon>Mimasvirus</taxon>
        <taxon>Mimasvirus GAP32</taxon>
    </lineage>
</organism>
<dbReference type="Proteomes" id="UP000000457">
    <property type="component" value="Segment"/>
</dbReference>
<reference evidence="2 3" key="1">
    <citation type="journal article" date="2014" name="Virology">
        <title>Supersize me: Cronobacter sakazakii phage GAP32.</title>
        <authorList>
            <person name="Abbasifar R."/>
            <person name="Griffiths M.W."/>
            <person name="Sabour P.M."/>
            <person name="Ackermann H.-W."/>
            <person name="Vandersteegen K."/>
            <person name="Lavigne R."/>
            <person name="Noben J.-P."/>
            <person name="Villa A.A."/>
            <person name="Abbasifar A."/>
            <person name="Nash J.H.E."/>
            <person name="Kropinski A.M."/>
        </authorList>
    </citation>
    <scope>NUCLEOTIDE SEQUENCE [LARGE SCALE GENOMIC DNA]</scope>
    <source>
        <strain evidence="2">GAP-32</strain>
    </source>
</reference>
<accession>K4F9I9</accession>
<proteinExistence type="predicted"/>
<gene>
    <name evidence="2" type="ORF">GAP32_145</name>
</gene>
<dbReference type="EMBL" id="JN882285">
    <property type="protein sequence ID" value="AFC21595.1"/>
    <property type="molecule type" value="Genomic_DNA"/>
</dbReference>
<dbReference type="RefSeq" id="YP_006987250.1">
    <property type="nucleotide sequence ID" value="NC_019401.1"/>
</dbReference>
<dbReference type="GeneID" id="13993885"/>
<feature type="region of interest" description="Disordered" evidence="1">
    <location>
        <begin position="896"/>
        <end position="916"/>
    </location>
</feature>
<sequence>MSKKIIGDMSVQRNAQSNGRNTIRDINNITADVNGNVNLPYYDKEYINKITSVLPISRIGTMDYLPMSINGSFEGATTYYTERLILPVMVENNGTLVYLRPGTNGSTDGYYYCYVNDIRNAVDLTPVLSNEKYIPTTFTANHKLHEFIGSKANEVLFMKTNNGTTDTYTIGLTNGTLNSVSHQYVEFPRSNMGSTDPQYAHIVGNFVYIWCIDSYDSTAAFDISLYTISVANIRSGASNSLTKVTGISGKTIYDDAVAGSIRIAQKYVSTATSDKPFVIQDAGANTAVYQLNNHGVIQAAANNTNTGIRVALFHPFAVNTSFSNSQQYMWGLSFTYNISAKSYIFDKPNAGAIQVSTAGNTIVVNNPYNVRMEDINGFSSDAQGNVPTIYQTADGKLFSTVARYISSPQHKITRASIDNFSDQYTTLNLTTRSLSGITIKYVDAVYGSAVGENLINPTVLSKTRVLLNCSGTENGLPLSFDTKIYTDIGTSTTYPYKSVITGNTINGYAPNVNRHKIDNTDFRYCGLITLVDTDGSIKTYGSTFLEGLSKPANGLMNPNDFTFNGVYTLENQSLLTDLKNSILSSVTHPGNITESLIVLYYIPSTENAAFGKSIAVTSIKTDAPDVSGYNGFVIVSQVTSTATGFTINSLSASNSVIHPASWNVLKLDYTYISRMTGLVIAKYSEFSYIGIPALVNMSTPANASFRSIIGKLDSTNNIVSSSVFTSQYVSAAQNTFEVGVLPDVGFGVFENGNITDYQTKLVFKNHGTSEANLDALIADVTAAPVSRIVVTSQDVAQGFIVYFAQVIPIFMNGRYFEMQPTSIDLTTIDPSPANKTFYVYITIVEGEAEYQISSTLLSEELYRVYIGTIETGNLAITSISTEKVTRFLTYRTSTTKRGSAIPSSTGVPSGTGTRWN</sequence>
<evidence type="ECO:0000256" key="1">
    <source>
        <dbReference type="SAM" id="MobiDB-lite"/>
    </source>
</evidence>
<dbReference type="OrthoDB" id="3894at10239"/>
<keyword evidence="3" id="KW-1185">Reference proteome</keyword>
<name>K4F9I9_9CAUD</name>
<protein>
    <submittedName>
        <fullName evidence="2">Uncharacterized protein</fullName>
    </submittedName>
</protein>
<dbReference type="KEGG" id="vg:13993885"/>
<evidence type="ECO:0000313" key="2">
    <source>
        <dbReference type="EMBL" id="AFC21595.1"/>
    </source>
</evidence>